<evidence type="ECO:0000259" key="12">
    <source>
        <dbReference type="SMART" id="SM00481"/>
    </source>
</evidence>
<evidence type="ECO:0000256" key="5">
    <source>
        <dbReference type="ARBA" id="ARBA00022679"/>
    </source>
</evidence>
<accession>A0A1X7LJW6</accession>
<dbReference type="InterPro" id="IPR004805">
    <property type="entry name" value="DnaE2/DnaE/PolC"/>
</dbReference>
<dbReference type="Proteomes" id="UP000193834">
    <property type="component" value="Unassembled WGS sequence"/>
</dbReference>
<dbReference type="STRING" id="1852522.SAMN06295960_3676"/>
<evidence type="ECO:0000256" key="1">
    <source>
        <dbReference type="ARBA" id="ARBA00004496"/>
    </source>
</evidence>
<sequence>MSGFVHLHVHSEYSLLDGAARIEALAERAAAHGMTALALTDHGVMYGTIAFYKACLKHGIKPIIGIEAYVTTGSRHDKGSRKDQPIYHLLLLAKNNQGYRNLMKITSIGHLEGFHYKPRVDMETLRQYSEGIICTSACLGSEISQHVLHERLDEAKAAALRYKEIFHDGFYLELQDHGLNEQKKVNMGLIELSKELDIPLVCTNDVHYLEPEDAAMQDVLICIGTGKTVEDETRLRIATNQLYLKSSEQMKALFPHVPEAIQNTLAIAEQCQVDIVFGESVLPEFSPIPEGMTSSGYLRSLCETGLGKRYERLPEWKQQSFQTQAKERLDYELRTIEQMGFSDYFLIVWDFIRYAHEAGIMTGPGRGSSAGSLVAYTLNITNVDPLKYKLLFERFLNPERVTMPDIDIDFNDERRDEVITYVSEKYGSDRVAQIITFGTMAARAAVRDVGRVLNVPYQVADKVAKLIPQQLGMTLAEALRTSDELRAYREAEERVRELLDMAAKVEGMPRHASTHAAGVVISPEPLTHFVPLQEGTEHTALTQYSMEHLEAIGMLKMDFLGLRTLSIIERTLAWIAEQEGEVPDLNRVDDKDPKTYELLGRGETTGLFQLESAGVRRVLREMKPSSFEDIVSVLALYRPGPMEFIPNFIQSKHGLKPVEYPHADLEPILKDTYGIIVYQEQIMQIASLMAGFSLGEADLLRRAVSKKKREVLDQERTHFVAGSLKQGYREAEANRVYDMIVRFADYGFPRAHAAAYAVLAFQTAYLKSHYPHAFMASMLTAQMGNHRKTAEYIEDCRKLGIEVLPPDINESGLTFTPVTGAIRFGLAAIKNVGTLAIESIMKERAERPYEDLQDFCRRVDLRVTNRRVMESLIQAGAMDCLPGHRAQLLAMLDDTLEAAAKWRKEREDLQIQLFNFVEVNNWSIDYPEIPPFTTGQQLELERELLGMYLSGHPLDEYAELLEKSEADRLIDLHEAKDETECVVAGMVVSERVIVTKKGKPMAFIELEDRIERAEVVLFPEVWKKARPHVSKGALLAIRAKLQQQDEGFKLLAHDVAPLDPRAVDAMLRDRARYQRRAEGYSTPRPAQEGAAPPHAGSGSPERRSHAARGALGKGDATAAMAEPAHRAAPRPQAKTREHARVAASSQQASSSIDGAPRAKGSHARSAQRVYIKITADQEQPERLNELKALIQAHPGPLATVLFYEREQQLRALSEKYAVKPSPELFKRIEMIFGEGTVRVR</sequence>
<dbReference type="InterPro" id="IPR016195">
    <property type="entry name" value="Pol/histidinol_Pase-like"/>
</dbReference>
<keyword evidence="8" id="KW-0239">DNA-directed DNA polymerase</keyword>
<evidence type="ECO:0000256" key="10">
    <source>
        <dbReference type="ARBA" id="ARBA00049244"/>
    </source>
</evidence>
<dbReference type="Pfam" id="PF01336">
    <property type="entry name" value="tRNA_anti-codon"/>
    <property type="match status" value="1"/>
</dbReference>
<dbReference type="InterPro" id="IPR041931">
    <property type="entry name" value="DNA_pol3_alpha_thumb_dom"/>
</dbReference>
<comment type="subcellular location">
    <subcellularLocation>
        <location evidence="1">Cytoplasm</location>
    </subcellularLocation>
</comment>
<dbReference type="PANTHER" id="PTHR32294">
    <property type="entry name" value="DNA POLYMERASE III SUBUNIT ALPHA"/>
    <property type="match status" value="1"/>
</dbReference>
<dbReference type="EC" id="2.7.7.7" evidence="3"/>
<dbReference type="PANTHER" id="PTHR32294:SF0">
    <property type="entry name" value="DNA POLYMERASE III SUBUNIT ALPHA"/>
    <property type="match status" value="1"/>
</dbReference>
<evidence type="ECO:0000256" key="2">
    <source>
        <dbReference type="ARBA" id="ARBA00009496"/>
    </source>
</evidence>
<dbReference type="Pfam" id="PF02811">
    <property type="entry name" value="PHP"/>
    <property type="match status" value="1"/>
</dbReference>
<evidence type="ECO:0000256" key="8">
    <source>
        <dbReference type="ARBA" id="ARBA00022932"/>
    </source>
</evidence>
<dbReference type="InterPro" id="IPR004013">
    <property type="entry name" value="PHP_dom"/>
</dbReference>
<dbReference type="AlphaFoldDB" id="A0A1X7LJW6"/>
<keyword evidence="6" id="KW-0548">Nucleotidyltransferase</keyword>
<dbReference type="InterPro" id="IPR004365">
    <property type="entry name" value="NA-bd_OB_tRNA"/>
</dbReference>
<dbReference type="NCBIfam" id="TIGR00594">
    <property type="entry name" value="polc"/>
    <property type="match status" value="1"/>
</dbReference>
<dbReference type="OrthoDB" id="9803237at2"/>
<dbReference type="EMBL" id="FXAZ01000005">
    <property type="protein sequence ID" value="SMG54176.1"/>
    <property type="molecule type" value="Genomic_DNA"/>
</dbReference>
<proteinExistence type="inferred from homology"/>
<comment type="catalytic activity">
    <reaction evidence="10">
        <text>DNA(n) + a 2'-deoxyribonucleoside 5'-triphosphate = DNA(n+1) + diphosphate</text>
        <dbReference type="Rhea" id="RHEA:22508"/>
        <dbReference type="Rhea" id="RHEA-COMP:17339"/>
        <dbReference type="Rhea" id="RHEA-COMP:17340"/>
        <dbReference type="ChEBI" id="CHEBI:33019"/>
        <dbReference type="ChEBI" id="CHEBI:61560"/>
        <dbReference type="ChEBI" id="CHEBI:173112"/>
        <dbReference type="EC" id="2.7.7.7"/>
    </reaction>
</comment>
<evidence type="ECO:0000256" key="3">
    <source>
        <dbReference type="ARBA" id="ARBA00012417"/>
    </source>
</evidence>
<dbReference type="SMART" id="SM00481">
    <property type="entry name" value="POLIIIAc"/>
    <property type="match status" value="1"/>
</dbReference>
<dbReference type="Gene3D" id="1.10.10.1600">
    <property type="entry name" value="Bacterial DNA polymerase III alpha subunit, thumb domain"/>
    <property type="match status" value="1"/>
</dbReference>
<keyword evidence="5" id="KW-0808">Transferase</keyword>
<keyword evidence="14" id="KW-1185">Reference proteome</keyword>
<reference evidence="13 14" key="1">
    <citation type="submission" date="2017-04" db="EMBL/GenBank/DDBJ databases">
        <authorList>
            <person name="Afonso C.L."/>
            <person name="Miller P.J."/>
            <person name="Scott M.A."/>
            <person name="Spackman E."/>
            <person name="Goraichik I."/>
            <person name="Dimitrov K.M."/>
            <person name="Suarez D.L."/>
            <person name="Swayne D.E."/>
        </authorList>
    </citation>
    <scope>NUCLEOTIDE SEQUENCE [LARGE SCALE GENOMIC DNA]</scope>
    <source>
        <strain evidence="13 14">11</strain>
    </source>
</reference>
<evidence type="ECO:0000256" key="4">
    <source>
        <dbReference type="ARBA" id="ARBA00019114"/>
    </source>
</evidence>
<dbReference type="GO" id="GO:0003676">
    <property type="term" value="F:nucleic acid binding"/>
    <property type="evidence" value="ECO:0007669"/>
    <property type="project" value="InterPro"/>
</dbReference>
<evidence type="ECO:0000256" key="6">
    <source>
        <dbReference type="ARBA" id="ARBA00022695"/>
    </source>
</evidence>
<feature type="domain" description="Polymerase/histidinol phosphatase N-terminal" evidence="12">
    <location>
        <begin position="5"/>
        <end position="72"/>
    </location>
</feature>
<dbReference type="GO" id="GO:0006260">
    <property type="term" value="P:DNA replication"/>
    <property type="evidence" value="ECO:0007669"/>
    <property type="project" value="UniProtKB-KW"/>
</dbReference>
<dbReference type="RefSeq" id="WP_085496580.1">
    <property type="nucleotide sequence ID" value="NZ_FXAZ01000005.1"/>
</dbReference>
<dbReference type="NCBIfam" id="NF004226">
    <property type="entry name" value="PRK05673.1"/>
    <property type="match status" value="1"/>
</dbReference>
<dbReference type="Gene3D" id="1.10.150.870">
    <property type="match status" value="1"/>
</dbReference>
<dbReference type="InterPro" id="IPR029460">
    <property type="entry name" value="DNAPol_HHH"/>
</dbReference>
<dbReference type="InterPro" id="IPR040982">
    <property type="entry name" value="DNA_pol3_finger"/>
</dbReference>
<dbReference type="InterPro" id="IPR011708">
    <property type="entry name" value="DNA_pol3_alpha_NTPase_dom"/>
</dbReference>
<dbReference type="NCBIfam" id="NF005298">
    <property type="entry name" value="PRK06826.1"/>
    <property type="match status" value="1"/>
</dbReference>
<feature type="compositionally biased region" description="Low complexity" evidence="11">
    <location>
        <begin position="1142"/>
        <end position="1151"/>
    </location>
</feature>
<evidence type="ECO:0000313" key="13">
    <source>
        <dbReference type="EMBL" id="SMG54176.1"/>
    </source>
</evidence>
<dbReference type="CDD" id="cd04485">
    <property type="entry name" value="DnaE_OBF"/>
    <property type="match status" value="1"/>
</dbReference>
<dbReference type="InterPro" id="IPR003141">
    <property type="entry name" value="Pol/His_phosphatase_N"/>
</dbReference>
<organism evidence="13 14">
    <name type="scientific">Paenibacillus aquistagni</name>
    <dbReference type="NCBI Taxonomy" id="1852522"/>
    <lineage>
        <taxon>Bacteria</taxon>
        <taxon>Bacillati</taxon>
        <taxon>Bacillota</taxon>
        <taxon>Bacilli</taxon>
        <taxon>Bacillales</taxon>
        <taxon>Paenibacillaceae</taxon>
        <taxon>Paenibacillus</taxon>
    </lineage>
</organism>
<feature type="region of interest" description="Disordered" evidence="11">
    <location>
        <begin position="1076"/>
        <end position="1166"/>
    </location>
</feature>
<dbReference type="SUPFAM" id="SSF89550">
    <property type="entry name" value="PHP domain-like"/>
    <property type="match status" value="1"/>
</dbReference>
<gene>
    <name evidence="13" type="ORF">SAMN06295960_3676</name>
</gene>
<comment type="similarity">
    <text evidence="2">Belongs to the DNA polymerase type-C family. DnaE subfamily.</text>
</comment>
<keyword evidence="7" id="KW-0235">DNA replication</keyword>
<dbReference type="Pfam" id="PF07733">
    <property type="entry name" value="DNA_pol3_alpha"/>
    <property type="match status" value="1"/>
</dbReference>
<dbReference type="Gene3D" id="3.20.20.140">
    <property type="entry name" value="Metal-dependent hydrolases"/>
    <property type="match status" value="1"/>
</dbReference>
<evidence type="ECO:0000313" key="14">
    <source>
        <dbReference type="Proteomes" id="UP000193834"/>
    </source>
</evidence>
<evidence type="ECO:0000256" key="11">
    <source>
        <dbReference type="SAM" id="MobiDB-lite"/>
    </source>
</evidence>
<dbReference type="CDD" id="cd12113">
    <property type="entry name" value="PHP_PolIIIA_DnaE3"/>
    <property type="match status" value="1"/>
</dbReference>
<dbReference type="Pfam" id="PF17657">
    <property type="entry name" value="DNA_pol3_finger"/>
    <property type="match status" value="1"/>
</dbReference>
<dbReference type="Pfam" id="PF14579">
    <property type="entry name" value="HHH_6"/>
    <property type="match status" value="1"/>
</dbReference>
<evidence type="ECO:0000256" key="9">
    <source>
        <dbReference type="ARBA" id="ARBA00025611"/>
    </source>
</evidence>
<comment type="function">
    <text evidence="9">DNA polymerase III is a complex, multichain enzyme responsible for most of the replicative synthesis in bacteria. This DNA polymerase also exhibits 3' to 5' exonuclease activity. The alpha chain is the DNA polymerase.</text>
</comment>
<dbReference type="GO" id="GO:0005737">
    <property type="term" value="C:cytoplasm"/>
    <property type="evidence" value="ECO:0007669"/>
    <property type="project" value="UniProtKB-SubCell"/>
</dbReference>
<evidence type="ECO:0000256" key="7">
    <source>
        <dbReference type="ARBA" id="ARBA00022705"/>
    </source>
</evidence>
<dbReference type="GO" id="GO:0008408">
    <property type="term" value="F:3'-5' exonuclease activity"/>
    <property type="evidence" value="ECO:0007669"/>
    <property type="project" value="InterPro"/>
</dbReference>
<protein>
    <recommendedName>
        <fullName evidence="4">DNA polymerase III subunit alpha</fullName>
        <ecNumber evidence="3">2.7.7.7</ecNumber>
    </recommendedName>
</protein>
<dbReference type="GO" id="GO:0003887">
    <property type="term" value="F:DNA-directed DNA polymerase activity"/>
    <property type="evidence" value="ECO:0007669"/>
    <property type="project" value="UniProtKB-KW"/>
</dbReference>
<name>A0A1X7LJW6_9BACL</name>